<evidence type="ECO:0000256" key="1">
    <source>
        <dbReference type="ARBA" id="ARBA00004651"/>
    </source>
</evidence>
<organism evidence="11 12">
    <name type="scientific">Pandoraea cepalis</name>
    <dbReference type="NCBI Taxonomy" id="2508294"/>
    <lineage>
        <taxon>Bacteria</taxon>
        <taxon>Pseudomonadati</taxon>
        <taxon>Pseudomonadota</taxon>
        <taxon>Betaproteobacteria</taxon>
        <taxon>Burkholderiales</taxon>
        <taxon>Burkholderiaceae</taxon>
        <taxon>Pandoraea</taxon>
    </lineage>
</organism>
<comment type="subcellular location">
    <subcellularLocation>
        <location evidence="1">Cell membrane</location>
        <topology evidence="1">Multi-pass membrane protein</topology>
    </subcellularLocation>
</comment>
<evidence type="ECO:0000313" key="11">
    <source>
        <dbReference type="EMBL" id="VVD89774.1"/>
    </source>
</evidence>
<feature type="transmembrane region" description="Helical" evidence="9">
    <location>
        <begin position="272"/>
        <end position="292"/>
    </location>
</feature>
<dbReference type="RefSeq" id="WP_150607515.1">
    <property type="nucleotide sequence ID" value="NZ_CABPRY010000002.1"/>
</dbReference>
<feature type="domain" description="Major facilitator superfamily (MFS) profile" evidence="10">
    <location>
        <begin position="11"/>
        <end position="418"/>
    </location>
</feature>
<name>A0A5E4TT40_9BURK</name>
<dbReference type="PANTHER" id="PTHR43528:SF6">
    <property type="entry name" value="CITRATE-PROTON SYMPORTER"/>
    <property type="match status" value="1"/>
</dbReference>
<evidence type="ECO:0000256" key="7">
    <source>
        <dbReference type="ARBA" id="ARBA00022989"/>
    </source>
</evidence>
<dbReference type="GO" id="GO:0005886">
    <property type="term" value="C:plasma membrane"/>
    <property type="evidence" value="ECO:0007669"/>
    <property type="project" value="UniProtKB-SubCell"/>
</dbReference>
<dbReference type="PROSITE" id="PS00216">
    <property type="entry name" value="SUGAR_TRANSPORT_1"/>
    <property type="match status" value="1"/>
</dbReference>
<keyword evidence="4" id="KW-1003">Cell membrane</keyword>
<protein>
    <submittedName>
        <fullName evidence="11">MFS transporter</fullName>
    </submittedName>
</protein>
<evidence type="ECO:0000256" key="4">
    <source>
        <dbReference type="ARBA" id="ARBA00022475"/>
    </source>
</evidence>
<evidence type="ECO:0000256" key="3">
    <source>
        <dbReference type="ARBA" id="ARBA00022448"/>
    </source>
</evidence>
<keyword evidence="3" id="KW-0813">Transport</keyword>
<feature type="transmembrane region" description="Helical" evidence="9">
    <location>
        <begin position="234"/>
        <end position="252"/>
    </location>
</feature>
<evidence type="ECO:0000256" key="6">
    <source>
        <dbReference type="ARBA" id="ARBA00022847"/>
    </source>
</evidence>
<evidence type="ECO:0000256" key="5">
    <source>
        <dbReference type="ARBA" id="ARBA00022692"/>
    </source>
</evidence>
<keyword evidence="8 9" id="KW-0472">Membrane</keyword>
<sequence length="440" mass="47459">MKNTTRSRIPAILRVASGNFMEMFDFFLYGFYARYISAAFFPSENHYASLLLTFATFGAGFLVRPIGAIVLGSYIDRVGRRKGLTVTLGIMAIGTISIAAVPSYASIGIIAPILVVLGRLIQGFSAGVELGGVSVYLSEIAPPDQKGFYVGWQASSLQVATMAAAGLGYLLNTLLSPEIIHAWAWRIPFFIGCLIVPLIFVLRRSLEETEAFLARKRPPTFAEITTSLITNYRLIVIGMMLVVMTTVTFYLVAVYTPTFGRSVLGLSAADSLLATFCVGLLSFFCVPAMGALSDRIGRRPLLLATTGLAIVTAYPLLSWLVSNVSFGNLLMTELWFAFLYAAYNGAAMVTLTEIMPPEARTVGFSFAFSLAVAIFGGFTPLISTWLIHATGDKASPAYWLIFAAICSGIATFMLPKSKAAAVTPNDSFSQLIPSASRSED</sequence>
<evidence type="ECO:0000313" key="12">
    <source>
        <dbReference type="Proteomes" id="UP000396788"/>
    </source>
</evidence>
<feature type="transmembrane region" description="Helical" evidence="9">
    <location>
        <begin position="47"/>
        <end position="71"/>
    </location>
</feature>
<dbReference type="Gene3D" id="1.20.1250.20">
    <property type="entry name" value="MFS general substrate transporter like domains"/>
    <property type="match status" value="2"/>
</dbReference>
<feature type="transmembrane region" description="Helical" evidence="9">
    <location>
        <begin position="12"/>
        <end position="35"/>
    </location>
</feature>
<dbReference type="InterPro" id="IPR020846">
    <property type="entry name" value="MFS_dom"/>
</dbReference>
<evidence type="ECO:0000259" key="10">
    <source>
        <dbReference type="PROSITE" id="PS50850"/>
    </source>
</evidence>
<dbReference type="GO" id="GO:0015293">
    <property type="term" value="F:symporter activity"/>
    <property type="evidence" value="ECO:0007669"/>
    <property type="project" value="UniProtKB-KW"/>
</dbReference>
<keyword evidence="6" id="KW-0769">Symport</keyword>
<feature type="transmembrane region" description="Helical" evidence="9">
    <location>
        <begin position="397"/>
        <end position="414"/>
    </location>
</feature>
<dbReference type="NCBIfam" id="NF011656">
    <property type="entry name" value="PRK15075.1"/>
    <property type="match status" value="1"/>
</dbReference>
<gene>
    <name evidence="11" type="ORF">PCE31107_01567</name>
</gene>
<dbReference type="Proteomes" id="UP000396788">
    <property type="component" value="Unassembled WGS sequence"/>
</dbReference>
<dbReference type="InterPro" id="IPR036259">
    <property type="entry name" value="MFS_trans_sf"/>
</dbReference>
<proteinExistence type="inferred from homology"/>
<feature type="transmembrane region" description="Helical" evidence="9">
    <location>
        <begin position="183"/>
        <end position="202"/>
    </location>
</feature>
<dbReference type="PROSITE" id="PS50850">
    <property type="entry name" value="MFS"/>
    <property type="match status" value="1"/>
</dbReference>
<dbReference type="InterPro" id="IPR011701">
    <property type="entry name" value="MFS"/>
</dbReference>
<feature type="transmembrane region" description="Helical" evidence="9">
    <location>
        <begin position="334"/>
        <end position="352"/>
    </location>
</feature>
<dbReference type="PANTHER" id="PTHR43528">
    <property type="entry name" value="ALPHA-KETOGLUTARATE PERMEASE"/>
    <property type="match status" value="1"/>
</dbReference>
<dbReference type="InterPro" id="IPR051084">
    <property type="entry name" value="H+-coupled_symporters"/>
</dbReference>
<keyword evidence="7 9" id="KW-1133">Transmembrane helix</keyword>
<dbReference type="FunFam" id="1.20.1250.20:FF:000001">
    <property type="entry name" value="Dicarboxylate MFS transporter"/>
    <property type="match status" value="1"/>
</dbReference>
<dbReference type="AlphaFoldDB" id="A0A5E4TT40"/>
<dbReference type="PROSITE" id="PS00217">
    <property type="entry name" value="SUGAR_TRANSPORT_2"/>
    <property type="match status" value="1"/>
</dbReference>
<feature type="transmembrane region" description="Helical" evidence="9">
    <location>
        <begin position="364"/>
        <end position="385"/>
    </location>
</feature>
<dbReference type="SUPFAM" id="SSF103473">
    <property type="entry name" value="MFS general substrate transporter"/>
    <property type="match status" value="1"/>
</dbReference>
<evidence type="ECO:0000256" key="2">
    <source>
        <dbReference type="ARBA" id="ARBA00008240"/>
    </source>
</evidence>
<dbReference type="Pfam" id="PF07690">
    <property type="entry name" value="MFS_1"/>
    <property type="match status" value="1"/>
</dbReference>
<evidence type="ECO:0000256" key="8">
    <source>
        <dbReference type="ARBA" id="ARBA00023136"/>
    </source>
</evidence>
<reference evidence="11 12" key="1">
    <citation type="submission" date="2019-08" db="EMBL/GenBank/DDBJ databases">
        <authorList>
            <person name="Peeters C."/>
        </authorList>
    </citation>
    <scope>NUCLEOTIDE SEQUENCE [LARGE SCALE GENOMIC DNA]</scope>
    <source>
        <strain evidence="11 12">LMG 31107</strain>
    </source>
</reference>
<keyword evidence="5 9" id="KW-0812">Transmembrane</keyword>
<dbReference type="InterPro" id="IPR005829">
    <property type="entry name" value="Sugar_transporter_CS"/>
</dbReference>
<dbReference type="EMBL" id="CABPRY010000002">
    <property type="protein sequence ID" value="VVD89774.1"/>
    <property type="molecule type" value="Genomic_DNA"/>
</dbReference>
<evidence type="ECO:0000256" key="9">
    <source>
        <dbReference type="SAM" id="Phobius"/>
    </source>
</evidence>
<feature type="transmembrane region" description="Helical" evidence="9">
    <location>
        <begin position="301"/>
        <end position="322"/>
    </location>
</feature>
<comment type="similarity">
    <text evidence="2">Belongs to the major facilitator superfamily. Metabolite:H+ Symporter (MHS) family (TC 2.A.1.6) family.</text>
</comment>
<accession>A0A5E4TT40</accession>